<protein>
    <submittedName>
        <fullName evidence="1">Uncharacterized protein</fullName>
    </submittedName>
</protein>
<dbReference type="EMBL" id="GGEC01081626">
    <property type="protein sequence ID" value="MBX62110.1"/>
    <property type="molecule type" value="Transcribed_RNA"/>
</dbReference>
<evidence type="ECO:0000313" key="1">
    <source>
        <dbReference type="EMBL" id="MBX62110.1"/>
    </source>
</evidence>
<reference evidence="1" key="1">
    <citation type="submission" date="2018-02" db="EMBL/GenBank/DDBJ databases">
        <title>Rhizophora mucronata_Transcriptome.</title>
        <authorList>
            <person name="Meera S.P."/>
            <person name="Sreeshan A."/>
            <person name="Augustine A."/>
        </authorList>
    </citation>
    <scope>NUCLEOTIDE SEQUENCE</scope>
    <source>
        <tissue evidence="1">Leaf</tissue>
    </source>
</reference>
<organism evidence="1">
    <name type="scientific">Rhizophora mucronata</name>
    <name type="common">Asiatic mangrove</name>
    <dbReference type="NCBI Taxonomy" id="61149"/>
    <lineage>
        <taxon>Eukaryota</taxon>
        <taxon>Viridiplantae</taxon>
        <taxon>Streptophyta</taxon>
        <taxon>Embryophyta</taxon>
        <taxon>Tracheophyta</taxon>
        <taxon>Spermatophyta</taxon>
        <taxon>Magnoliopsida</taxon>
        <taxon>eudicotyledons</taxon>
        <taxon>Gunneridae</taxon>
        <taxon>Pentapetalae</taxon>
        <taxon>rosids</taxon>
        <taxon>fabids</taxon>
        <taxon>Malpighiales</taxon>
        <taxon>Rhizophoraceae</taxon>
        <taxon>Rhizophora</taxon>
    </lineage>
</organism>
<accession>A0A2P2Q578</accession>
<name>A0A2P2Q578_RHIMU</name>
<proteinExistence type="predicted"/>
<sequence>MQNPSITDPKKNEK</sequence>